<keyword evidence="2" id="KW-1185">Reference proteome</keyword>
<proteinExistence type="predicted"/>
<accession>A0A9P5TLJ9</accession>
<reference evidence="1" key="1">
    <citation type="submission" date="2020-11" db="EMBL/GenBank/DDBJ databases">
        <authorList>
            <consortium name="DOE Joint Genome Institute"/>
            <person name="Ahrendt S."/>
            <person name="Riley R."/>
            <person name="Andreopoulos W."/>
            <person name="LaButti K."/>
            <person name="Pangilinan J."/>
            <person name="Ruiz-duenas F.J."/>
            <person name="Barrasa J.M."/>
            <person name="Sanchez-Garcia M."/>
            <person name="Camarero S."/>
            <person name="Miyauchi S."/>
            <person name="Serrano A."/>
            <person name="Linde D."/>
            <person name="Babiker R."/>
            <person name="Drula E."/>
            <person name="Ayuso-Fernandez I."/>
            <person name="Pacheco R."/>
            <person name="Padilla G."/>
            <person name="Ferreira P."/>
            <person name="Barriuso J."/>
            <person name="Kellner H."/>
            <person name="Castanera R."/>
            <person name="Alfaro M."/>
            <person name="Ramirez L."/>
            <person name="Pisabarro A.G."/>
            <person name="Kuo A."/>
            <person name="Tritt A."/>
            <person name="Lipzen A."/>
            <person name="He G."/>
            <person name="Yan M."/>
            <person name="Ng V."/>
            <person name="Cullen D."/>
            <person name="Martin F."/>
            <person name="Rosso M.-N."/>
            <person name="Henrissat B."/>
            <person name="Hibbett D."/>
            <person name="Martinez A.T."/>
            <person name="Grigoriev I.V."/>
        </authorList>
    </citation>
    <scope>NUCLEOTIDE SEQUENCE</scope>
    <source>
        <strain evidence="1">AH 44721</strain>
    </source>
</reference>
<evidence type="ECO:0000313" key="1">
    <source>
        <dbReference type="EMBL" id="KAF8893716.1"/>
    </source>
</evidence>
<organism evidence="1 2">
    <name type="scientific">Gymnopilus junonius</name>
    <name type="common">Spectacular rustgill mushroom</name>
    <name type="synonym">Gymnopilus spectabilis subsp. junonius</name>
    <dbReference type="NCBI Taxonomy" id="109634"/>
    <lineage>
        <taxon>Eukaryota</taxon>
        <taxon>Fungi</taxon>
        <taxon>Dikarya</taxon>
        <taxon>Basidiomycota</taxon>
        <taxon>Agaricomycotina</taxon>
        <taxon>Agaricomycetes</taxon>
        <taxon>Agaricomycetidae</taxon>
        <taxon>Agaricales</taxon>
        <taxon>Agaricineae</taxon>
        <taxon>Hymenogastraceae</taxon>
        <taxon>Gymnopilus</taxon>
    </lineage>
</organism>
<dbReference type="Proteomes" id="UP000724874">
    <property type="component" value="Unassembled WGS sequence"/>
</dbReference>
<name>A0A9P5TLJ9_GYMJU</name>
<dbReference type="EMBL" id="JADNYJ010000066">
    <property type="protein sequence ID" value="KAF8893716.1"/>
    <property type="molecule type" value="Genomic_DNA"/>
</dbReference>
<evidence type="ECO:0000313" key="2">
    <source>
        <dbReference type="Proteomes" id="UP000724874"/>
    </source>
</evidence>
<protein>
    <submittedName>
        <fullName evidence="1">Uncharacterized protein</fullName>
    </submittedName>
</protein>
<comment type="caution">
    <text evidence="1">The sequence shown here is derived from an EMBL/GenBank/DDBJ whole genome shotgun (WGS) entry which is preliminary data.</text>
</comment>
<dbReference type="AlphaFoldDB" id="A0A9P5TLJ9"/>
<sequence>MPLGGLAWISSLFICKPGSISRLKELKVSHSWDLNVVNMKVQPQRASLKLENSRCFDIHWDCLTRLVMESNIDRIFEVLNQAPALQICSLYVVLGPSDANYRIPKEPIVFHQLYHCP</sequence>
<gene>
    <name evidence="1" type="ORF">CPB84DRAFT_1312642</name>
</gene>